<dbReference type="OrthoDB" id="10017160at2759"/>
<dbReference type="Proteomes" id="UP000299102">
    <property type="component" value="Unassembled WGS sequence"/>
</dbReference>
<reference evidence="1 2" key="1">
    <citation type="journal article" date="2019" name="Commun. Biol.">
        <title>The bagworm genome reveals a unique fibroin gene that provides high tensile strength.</title>
        <authorList>
            <person name="Kono N."/>
            <person name="Nakamura H."/>
            <person name="Ohtoshi R."/>
            <person name="Tomita M."/>
            <person name="Numata K."/>
            <person name="Arakawa K."/>
        </authorList>
    </citation>
    <scope>NUCLEOTIDE SEQUENCE [LARGE SCALE GENOMIC DNA]</scope>
</reference>
<accession>A0A4C1UE26</accession>
<dbReference type="EMBL" id="BGZK01000159">
    <property type="protein sequence ID" value="GBP24232.1"/>
    <property type="molecule type" value="Genomic_DNA"/>
</dbReference>
<gene>
    <name evidence="1" type="ORF">EVAR_80085_1</name>
</gene>
<protein>
    <submittedName>
        <fullName evidence="1">Uncharacterized protein</fullName>
    </submittedName>
</protein>
<evidence type="ECO:0000313" key="2">
    <source>
        <dbReference type="Proteomes" id="UP000299102"/>
    </source>
</evidence>
<name>A0A4C1UE26_EUMVA</name>
<proteinExistence type="predicted"/>
<comment type="caution">
    <text evidence="1">The sequence shown here is derived from an EMBL/GenBank/DDBJ whole genome shotgun (WGS) entry which is preliminary data.</text>
</comment>
<keyword evidence="2" id="KW-1185">Reference proteome</keyword>
<evidence type="ECO:0000313" key="1">
    <source>
        <dbReference type="EMBL" id="GBP24232.1"/>
    </source>
</evidence>
<dbReference type="AlphaFoldDB" id="A0A4C1UE26"/>
<organism evidence="1 2">
    <name type="scientific">Eumeta variegata</name>
    <name type="common">Bagworm moth</name>
    <name type="synonym">Eumeta japonica</name>
    <dbReference type="NCBI Taxonomy" id="151549"/>
    <lineage>
        <taxon>Eukaryota</taxon>
        <taxon>Metazoa</taxon>
        <taxon>Ecdysozoa</taxon>
        <taxon>Arthropoda</taxon>
        <taxon>Hexapoda</taxon>
        <taxon>Insecta</taxon>
        <taxon>Pterygota</taxon>
        <taxon>Neoptera</taxon>
        <taxon>Endopterygota</taxon>
        <taxon>Lepidoptera</taxon>
        <taxon>Glossata</taxon>
        <taxon>Ditrysia</taxon>
        <taxon>Tineoidea</taxon>
        <taxon>Psychidae</taxon>
        <taxon>Oiketicinae</taxon>
        <taxon>Eumeta</taxon>
    </lineage>
</organism>
<sequence length="88" mass="10214">MAIYNRLAELKRRRVNLSDKFCDGCPATAVNNKNIDAVRRMIKTDRQVLVPVLTYGSKNRIRQEKYERGINDAKMLFLRTLFGVSSKH</sequence>